<evidence type="ECO:0000313" key="1">
    <source>
        <dbReference type="EMBL" id="KAK7199366.1"/>
    </source>
</evidence>
<comment type="caution">
    <text evidence="1">The sequence shown here is derived from an EMBL/GenBank/DDBJ whole genome shotgun (WGS) entry which is preliminary data.</text>
</comment>
<evidence type="ECO:0000313" key="2">
    <source>
        <dbReference type="Proteomes" id="UP001430356"/>
    </source>
</evidence>
<keyword evidence="2" id="KW-1185">Reference proteome</keyword>
<reference evidence="1 2" key="1">
    <citation type="journal article" date="2021" name="MBio">
        <title>A New Model Trypanosomatid, Novymonas esmeraldas: Genomic Perception of Its 'Candidatus Pandoraea novymonadis' Endosymbiont.</title>
        <authorList>
            <person name="Zakharova A."/>
            <person name="Saura A."/>
            <person name="Butenko A."/>
            <person name="Podesvova L."/>
            <person name="Warmusova S."/>
            <person name="Kostygov A.Y."/>
            <person name="Nenarokova A."/>
            <person name="Lukes J."/>
            <person name="Opperdoes F.R."/>
            <person name="Yurchenko V."/>
        </authorList>
    </citation>
    <scope>NUCLEOTIDE SEQUENCE [LARGE SCALE GENOMIC DNA]</scope>
    <source>
        <strain evidence="1 2">E262AT.01</strain>
    </source>
</reference>
<name>A0AAW0F0G2_9TRYP</name>
<protein>
    <submittedName>
        <fullName evidence="1">Uncharacterized protein</fullName>
    </submittedName>
</protein>
<sequence>MAVMMADARTYHTPYTMNHARYMIGSESPMISIASRTRSSFSSTMRFVCCDTGYRNPSTRISGAKIAPFTRNAFALYVTVGIAV</sequence>
<dbReference type="Proteomes" id="UP001430356">
    <property type="component" value="Unassembled WGS sequence"/>
</dbReference>
<organism evidence="1 2">
    <name type="scientific">Novymonas esmeraldas</name>
    <dbReference type="NCBI Taxonomy" id="1808958"/>
    <lineage>
        <taxon>Eukaryota</taxon>
        <taxon>Discoba</taxon>
        <taxon>Euglenozoa</taxon>
        <taxon>Kinetoplastea</taxon>
        <taxon>Metakinetoplastina</taxon>
        <taxon>Trypanosomatida</taxon>
        <taxon>Trypanosomatidae</taxon>
        <taxon>Novymonas</taxon>
    </lineage>
</organism>
<dbReference type="EMBL" id="JAECZO010000319">
    <property type="protein sequence ID" value="KAK7199366.1"/>
    <property type="molecule type" value="Genomic_DNA"/>
</dbReference>
<proteinExistence type="predicted"/>
<dbReference type="AlphaFoldDB" id="A0AAW0F0G2"/>
<accession>A0AAW0F0G2</accession>
<gene>
    <name evidence="1" type="ORF">NESM_000909900</name>
</gene>